<name>A0ABR5NB61_BRECH</name>
<dbReference type="PANTHER" id="PTHR43798">
    <property type="entry name" value="MONOACYLGLYCEROL LIPASE"/>
    <property type="match status" value="1"/>
</dbReference>
<dbReference type="PANTHER" id="PTHR43798:SF5">
    <property type="entry name" value="MONOACYLGLYCEROL LIPASE ABHD6"/>
    <property type="match status" value="1"/>
</dbReference>
<feature type="domain" description="AB hydrolase-1" evidence="1">
    <location>
        <begin position="25"/>
        <end position="251"/>
    </location>
</feature>
<dbReference type="EMBL" id="LJJB01000007">
    <property type="protein sequence ID" value="KQL48784.1"/>
    <property type="molecule type" value="Genomic_DNA"/>
</dbReference>
<gene>
    <name evidence="2" type="ORF">AN963_03020</name>
</gene>
<dbReference type="Pfam" id="PF00561">
    <property type="entry name" value="Abhydrolase_1"/>
    <property type="match status" value="1"/>
</dbReference>
<keyword evidence="3" id="KW-1185">Reference proteome</keyword>
<dbReference type="InterPro" id="IPR050266">
    <property type="entry name" value="AB_hydrolase_sf"/>
</dbReference>
<proteinExistence type="predicted"/>
<dbReference type="InterPro" id="IPR000639">
    <property type="entry name" value="Epox_hydrolase-like"/>
</dbReference>
<dbReference type="Proteomes" id="UP000051063">
    <property type="component" value="Unassembled WGS sequence"/>
</dbReference>
<organism evidence="2 3">
    <name type="scientific">Brevibacillus choshinensis</name>
    <dbReference type="NCBI Taxonomy" id="54911"/>
    <lineage>
        <taxon>Bacteria</taxon>
        <taxon>Bacillati</taxon>
        <taxon>Bacillota</taxon>
        <taxon>Bacilli</taxon>
        <taxon>Bacillales</taxon>
        <taxon>Paenibacillaceae</taxon>
        <taxon>Brevibacillus</taxon>
    </lineage>
</organism>
<keyword evidence="2" id="KW-0378">Hydrolase</keyword>
<dbReference type="RefSeq" id="WP_055743078.1">
    <property type="nucleotide sequence ID" value="NZ_LJJB01000007.1"/>
</dbReference>
<dbReference type="PRINTS" id="PR00412">
    <property type="entry name" value="EPOXHYDRLASE"/>
</dbReference>
<evidence type="ECO:0000313" key="3">
    <source>
        <dbReference type="Proteomes" id="UP000051063"/>
    </source>
</evidence>
<dbReference type="InterPro" id="IPR000073">
    <property type="entry name" value="AB_hydrolase_1"/>
</dbReference>
<dbReference type="InterPro" id="IPR029058">
    <property type="entry name" value="AB_hydrolase_fold"/>
</dbReference>
<dbReference type="PRINTS" id="PR00111">
    <property type="entry name" value="ABHYDROLASE"/>
</dbReference>
<comment type="caution">
    <text evidence="2">The sequence shown here is derived from an EMBL/GenBank/DDBJ whole genome shotgun (WGS) entry which is preliminary data.</text>
</comment>
<evidence type="ECO:0000313" key="2">
    <source>
        <dbReference type="EMBL" id="KQL48784.1"/>
    </source>
</evidence>
<protein>
    <submittedName>
        <fullName evidence="2">Alpha/beta hydrolase</fullName>
    </submittedName>
</protein>
<dbReference type="GO" id="GO:0016787">
    <property type="term" value="F:hydrolase activity"/>
    <property type="evidence" value="ECO:0007669"/>
    <property type="project" value="UniProtKB-KW"/>
</dbReference>
<dbReference type="Gene3D" id="3.40.50.1820">
    <property type="entry name" value="alpha/beta hydrolase"/>
    <property type="match status" value="1"/>
</dbReference>
<dbReference type="SUPFAM" id="SSF53474">
    <property type="entry name" value="alpha/beta-Hydrolases"/>
    <property type="match status" value="1"/>
</dbReference>
<reference evidence="2 3" key="1">
    <citation type="submission" date="2015-09" db="EMBL/GenBank/DDBJ databases">
        <title>Genome sequencing project for genomic taxonomy and phylogenomics of Bacillus-like bacteria.</title>
        <authorList>
            <person name="Liu B."/>
            <person name="Wang J."/>
            <person name="Zhu Y."/>
            <person name="Liu G."/>
            <person name="Chen Q."/>
            <person name="Chen Z."/>
            <person name="Lan J."/>
            <person name="Che J."/>
            <person name="Ge C."/>
            <person name="Shi H."/>
            <person name="Pan Z."/>
            <person name="Liu X."/>
        </authorList>
    </citation>
    <scope>NUCLEOTIDE SEQUENCE [LARGE SCALE GENOMIC DNA]</scope>
    <source>
        <strain evidence="2 3">DSM 8552</strain>
    </source>
</reference>
<accession>A0ABR5NB61</accession>
<sequence length="265" mass="28794">MIKQVQLENGLEVAYLEEGSANQETVILLHGFCGSSAYWNKIVPALSQSYHVVAVDLRGHGGSSAPDEPYTMERFAEDLSLLVDKLECGPVHLFGHSLGGYVTLAFAQKHVDKLKSFGLIHSTGYPDDDAAKANRDKGAENIRENGMEPFIKALVPKLFAPGHVTSMPEDVQVAKEIGFATKPTGAIQTLKGMRDRADRNDVLTSTTLPVLLVAGKEDKIIPSEKTFIVNGPRVDQVLLGHAGHMGMMEEPEAMAEAIIRFVSKN</sequence>
<evidence type="ECO:0000259" key="1">
    <source>
        <dbReference type="Pfam" id="PF00561"/>
    </source>
</evidence>